<feature type="domain" description="SCP" evidence="2">
    <location>
        <begin position="87"/>
        <end position="199"/>
    </location>
</feature>
<accession>A0A5D6WQ44</accession>
<keyword evidence="4" id="KW-1185">Reference proteome</keyword>
<dbReference type="InterPro" id="IPR035940">
    <property type="entry name" value="CAP_sf"/>
</dbReference>
<dbReference type="CDD" id="cd05379">
    <property type="entry name" value="CAP_bacterial"/>
    <property type="match status" value="1"/>
</dbReference>
<dbReference type="PANTHER" id="PTHR31157:SF1">
    <property type="entry name" value="SCP DOMAIN-CONTAINING PROTEIN"/>
    <property type="match status" value="1"/>
</dbReference>
<keyword evidence="1" id="KW-0472">Membrane</keyword>
<dbReference type="Gene3D" id="3.40.33.10">
    <property type="entry name" value="CAP"/>
    <property type="match status" value="1"/>
</dbReference>
<dbReference type="SUPFAM" id="SSF55797">
    <property type="entry name" value="PR-1-like"/>
    <property type="match status" value="1"/>
</dbReference>
<sequence>MAAPAGNIIIEASIMGSLVCCAIGIFPAEAGGREVRIPSAHKMTVKRQTKEARKMKTWRRMVSLLVLALVVFAASSALAAELDQEVLYHVNIMRVNAGVAPLALNRELAAASYVRAAEAEVNFAHRRPDGREVKSVFANASFAWFGENLAVSKKADAEAIVRAWMNSPTHRANLLNRHYTKMGVACVKGNDGRYYWAQEMASE</sequence>
<feature type="transmembrane region" description="Helical" evidence="1">
    <location>
        <begin position="6"/>
        <end position="26"/>
    </location>
</feature>
<proteinExistence type="predicted"/>
<comment type="caution">
    <text evidence="3">The sequence shown here is derived from an EMBL/GenBank/DDBJ whole genome shotgun (WGS) entry which is preliminary data.</text>
</comment>
<organism evidence="3 4">
    <name type="scientific">Selenomonas caprae</name>
    <dbReference type="NCBI Taxonomy" id="2606905"/>
    <lineage>
        <taxon>Bacteria</taxon>
        <taxon>Bacillati</taxon>
        <taxon>Bacillota</taxon>
        <taxon>Negativicutes</taxon>
        <taxon>Selenomonadales</taxon>
        <taxon>Selenomonadaceae</taxon>
        <taxon>Selenomonas</taxon>
    </lineage>
</organism>
<evidence type="ECO:0000313" key="4">
    <source>
        <dbReference type="Proteomes" id="UP000322783"/>
    </source>
</evidence>
<evidence type="ECO:0000259" key="2">
    <source>
        <dbReference type="Pfam" id="PF00188"/>
    </source>
</evidence>
<reference evidence="3 4" key="1">
    <citation type="submission" date="2019-08" db="EMBL/GenBank/DDBJ databases">
        <title>Selenomonas sp. mPRGC5 and Selenomonas sp. mPRGC8 isolated from ruminal fluid of dairy goat (Capra hircus).</title>
        <authorList>
            <person name="Poothong S."/>
            <person name="Nuengjamnong C."/>
            <person name="Tanasupawat S."/>
        </authorList>
    </citation>
    <scope>NUCLEOTIDE SEQUENCE [LARGE SCALE GENOMIC DNA]</scope>
    <source>
        <strain evidence="4">mPRGC8</strain>
    </source>
</reference>
<feature type="transmembrane region" description="Helical" evidence="1">
    <location>
        <begin position="61"/>
        <end position="80"/>
    </location>
</feature>
<dbReference type="EMBL" id="VTOZ01000004">
    <property type="protein sequence ID" value="TYZ30216.1"/>
    <property type="molecule type" value="Genomic_DNA"/>
</dbReference>
<evidence type="ECO:0000256" key="1">
    <source>
        <dbReference type="SAM" id="Phobius"/>
    </source>
</evidence>
<evidence type="ECO:0000313" key="3">
    <source>
        <dbReference type="EMBL" id="TYZ30216.1"/>
    </source>
</evidence>
<dbReference type="AlphaFoldDB" id="A0A5D6WQ44"/>
<dbReference type="InterPro" id="IPR014044">
    <property type="entry name" value="CAP_dom"/>
</dbReference>
<keyword evidence="1" id="KW-0812">Transmembrane</keyword>
<dbReference type="PANTHER" id="PTHR31157">
    <property type="entry name" value="SCP DOMAIN-CONTAINING PROTEIN"/>
    <property type="match status" value="1"/>
</dbReference>
<dbReference type="Proteomes" id="UP000322783">
    <property type="component" value="Unassembled WGS sequence"/>
</dbReference>
<name>A0A5D6WQ44_9FIRM</name>
<gene>
    <name evidence="3" type="ORF">FZ041_02745</name>
</gene>
<dbReference type="Pfam" id="PF00188">
    <property type="entry name" value="CAP"/>
    <property type="match status" value="1"/>
</dbReference>
<protein>
    <submittedName>
        <fullName evidence="3">CAP domain-containing protein</fullName>
    </submittedName>
</protein>
<keyword evidence="1" id="KW-1133">Transmembrane helix</keyword>